<evidence type="ECO:0000256" key="3">
    <source>
        <dbReference type="ARBA" id="ARBA00022801"/>
    </source>
</evidence>
<dbReference type="GO" id="GO:0004252">
    <property type="term" value="F:serine-type endopeptidase activity"/>
    <property type="evidence" value="ECO:0007669"/>
    <property type="project" value="InterPro"/>
</dbReference>
<evidence type="ECO:0000256" key="2">
    <source>
        <dbReference type="ARBA" id="ARBA00022670"/>
    </source>
</evidence>
<evidence type="ECO:0000313" key="8">
    <source>
        <dbReference type="Proteomes" id="UP000809273"/>
    </source>
</evidence>
<keyword evidence="3" id="KW-0378">Hydrolase</keyword>
<feature type="domain" description="Peptidase S49" evidence="6">
    <location>
        <begin position="95"/>
        <end position="246"/>
    </location>
</feature>
<dbReference type="Proteomes" id="UP000809273">
    <property type="component" value="Unassembled WGS sequence"/>
</dbReference>
<reference evidence="7" key="1">
    <citation type="journal article" date="2021" name="Environ. Microbiol.">
        <title>Genomic characterization of three novel Desulfobacterota classes expand the metabolic and phylogenetic diversity of the phylum.</title>
        <authorList>
            <person name="Murphy C.L."/>
            <person name="Biggerstaff J."/>
            <person name="Eichhorn A."/>
            <person name="Ewing E."/>
            <person name="Shahan R."/>
            <person name="Soriano D."/>
            <person name="Stewart S."/>
            <person name="VanMol K."/>
            <person name="Walker R."/>
            <person name="Walters P."/>
            <person name="Elshahed M.S."/>
            <person name="Youssef N.H."/>
        </authorList>
    </citation>
    <scope>NUCLEOTIDE SEQUENCE</scope>
    <source>
        <strain evidence="7">Zod_Metabat.24</strain>
    </source>
</reference>
<dbReference type="PANTHER" id="PTHR42987">
    <property type="entry name" value="PEPTIDASE S49"/>
    <property type="match status" value="1"/>
</dbReference>
<evidence type="ECO:0000259" key="6">
    <source>
        <dbReference type="Pfam" id="PF01343"/>
    </source>
</evidence>
<gene>
    <name evidence="7" type="primary">sppA</name>
    <name evidence="7" type="ORF">JW984_03795</name>
</gene>
<protein>
    <submittedName>
        <fullName evidence="7">Signal peptide peptidase SppA</fullName>
    </submittedName>
</protein>
<dbReference type="PRINTS" id="PR00127">
    <property type="entry name" value="CLPPROTEASEP"/>
</dbReference>
<reference evidence="7" key="2">
    <citation type="submission" date="2021-01" db="EMBL/GenBank/DDBJ databases">
        <authorList>
            <person name="Hahn C.R."/>
            <person name="Youssef N.H."/>
            <person name="Elshahed M."/>
        </authorList>
    </citation>
    <scope>NUCLEOTIDE SEQUENCE</scope>
    <source>
        <strain evidence="7">Zod_Metabat.24</strain>
    </source>
</reference>
<dbReference type="InterPro" id="IPR004635">
    <property type="entry name" value="Pept_S49_SppA"/>
</dbReference>
<dbReference type="CDD" id="cd07023">
    <property type="entry name" value="S49_Sppa_N_C"/>
    <property type="match status" value="1"/>
</dbReference>
<dbReference type="InterPro" id="IPR029045">
    <property type="entry name" value="ClpP/crotonase-like_dom_sf"/>
</dbReference>
<dbReference type="EMBL" id="JAFGIX010000019">
    <property type="protein sequence ID" value="MBN1572300.1"/>
    <property type="molecule type" value="Genomic_DNA"/>
</dbReference>
<dbReference type="Pfam" id="PF01343">
    <property type="entry name" value="Peptidase_S49"/>
    <property type="match status" value="1"/>
</dbReference>
<keyword evidence="4" id="KW-0720">Serine protease</keyword>
<evidence type="ECO:0000256" key="1">
    <source>
        <dbReference type="ARBA" id="ARBA00008683"/>
    </source>
</evidence>
<accession>A0A9D8PNU0</accession>
<proteinExistence type="inferred from homology"/>
<keyword evidence="5" id="KW-0812">Transmembrane</keyword>
<dbReference type="GO" id="GO:0006508">
    <property type="term" value="P:proteolysis"/>
    <property type="evidence" value="ECO:0007669"/>
    <property type="project" value="UniProtKB-KW"/>
</dbReference>
<dbReference type="InterPro" id="IPR047272">
    <property type="entry name" value="S49_SppA_C"/>
</dbReference>
<keyword evidence="5" id="KW-1133">Transmembrane helix</keyword>
<keyword evidence="5" id="KW-0472">Membrane</keyword>
<sequence>MVKRKGIIIAVVIAVSLVMIVGIYSLSLYMVMGIKPFSKSVGVIEVKGVIYESGDVIKNIKDFRDREDIAAVVLRVDSPGGGVAAAQEIYEEIKKLASEKVVVTSMGGVAASAGYYISLGSSYIFANPGTTTGSIGVIVQGMEFHDALDSLGIKGFVIKSGKFKDTGSPFREMTAEERQYLQDYIDNIFQQFVNVVVKERKLPKEKVLEIADGRILSGEQALKLKLIDELGNMEDAVKKAAEMAGIEGEPRLVYPPKEKISLLSILLNDMKTGLADVIFDRLMENRIRVEYRLVP</sequence>
<dbReference type="SUPFAM" id="SSF52096">
    <property type="entry name" value="ClpP/crotonase"/>
    <property type="match status" value="1"/>
</dbReference>
<evidence type="ECO:0000256" key="4">
    <source>
        <dbReference type="ARBA" id="ARBA00022825"/>
    </source>
</evidence>
<dbReference type="NCBIfam" id="TIGR00706">
    <property type="entry name" value="SppA_dom"/>
    <property type="match status" value="1"/>
</dbReference>
<dbReference type="GO" id="GO:0004176">
    <property type="term" value="F:ATP-dependent peptidase activity"/>
    <property type="evidence" value="ECO:0007669"/>
    <property type="project" value="InterPro"/>
</dbReference>
<comment type="similarity">
    <text evidence="1">Belongs to the peptidase S49 family.</text>
</comment>
<dbReference type="InterPro" id="IPR001907">
    <property type="entry name" value="ClpP"/>
</dbReference>
<evidence type="ECO:0000313" key="7">
    <source>
        <dbReference type="EMBL" id="MBN1572300.1"/>
    </source>
</evidence>
<comment type="caution">
    <text evidence="7">The sequence shown here is derived from an EMBL/GenBank/DDBJ whole genome shotgun (WGS) entry which is preliminary data.</text>
</comment>
<dbReference type="Gene3D" id="3.90.226.10">
    <property type="entry name" value="2-enoyl-CoA Hydratase, Chain A, domain 1"/>
    <property type="match status" value="2"/>
</dbReference>
<keyword evidence="2" id="KW-0645">Protease</keyword>
<dbReference type="AlphaFoldDB" id="A0A9D8PNU0"/>
<dbReference type="InterPro" id="IPR002142">
    <property type="entry name" value="Peptidase_S49"/>
</dbReference>
<dbReference type="PANTHER" id="PTHR42987:SF7">
    <property type="entry name" value="SIGNAL PEPTIDE PEPTIDASE SPPA-RELATED"/>
    <property type="match status" value="1"/>
</dbReference>
<organism evidence="7 8">
    <name type="scientific">Candidatus Zymogenus saltonus</name>
    <dbReference type="NCBI Taxonomy" id="2844893"/>
    <lineage>
        <taxon>Bacteria</taxon>
        <taxon>Deltaproteobacteria</taxon>
        <taxon>Candidatus Zymogenia</taxon>
        <taxon>Candidatus Zymogeniales</taxon>
        <taxon>Candidatus Zymogenaceae</taxon>
        <taxon>Candidatus Zymogenus</taxon>
    </lineage>
</organism>
<name>A0A9D8PNU0_9DELT</name>
<feature type="transmembrane region" description="Helical" evidence="5">
    <location>
        <begin position="7"/>
        <end position="32"/>
    </location>
</feature>
<evidence type="ECO:0000256" key="5">
    <source>
        <dbReference type="SAM" id="Phobius"/>
    </source>
</evidence>